<feature type="transmembrane region" description="Helical" evidence="6">
    <location>
        <begin position="141"/>
        <end position="164"/>
    </location>
</feature>
<feature type="transmembrane region" description="Helical" evidence="6">
    <location>
        <begin position="56"/>
        <end position="78"/>
    </location>
</feature>
<feature type="transmembrane region" description="Helical" evidence="6">
    <location>
        <begin position="106"/>
        <end position="129"/>
    </location>
</feature>
<evidence type="ECO:0000259" key="7">
    <source>
        <dbReference type="Pfam" id="PF09335"/>
    </source>
</evidence>
<feature type="transmembrane region" description="Helical" evidence="6">
    <location>
        <begin position="12"/>
        <end position="36"/>
    </location>
</feature>
<evidence type="ECO:0000256" key="2">
    <source>
        <dbReference type="ARBA" id="ARBA00022475"/>
    </source>
</evidence>
<feature type="domain" description="VTT" evidence="7">
    <location>
        <begin position="46"/>
        <end position="156"/>
    </location>
</feature>
<keyword evidence="9" id="KW-1185">Reference proteome</keyword>
<evidence type="ECO:0000256" key="6">
    <source>
        <dbReference type="SAM" id="Phobius"/>
    </source>
</evidence>
<evidence type="ECO:0000256" key="1">
    <source>
        <dbReference type="ARBA" id="ARBA00004651"/>
    </source>
</evidence>
<dbReference type="KEGG" id="hdf:AArcSl_1314"/>
<evidence type="ECO:0000256" key="5">
    <source>
        <dbReference type="ARBA" id="ARBA00023136"/>
    </source>
</evidence>
<dbReference type="EMBL" id="CP025066">
    <property type="protein sequence ID" value="AUX08945.1"/>
    <property type="molecule type" value="Genomic_DNA"/>
</dbReference>
<keyword evidence="3 6" id="KW-0812">Transmembrane</keyword>
<dbReference type="Pfam" id="PF09335">
    <property type="entry name" value="VTT_dom"/>
    <property type="match status" value="1"/>
</dbReference>
<dbReference type="OrthoDB" id="204088at2157"/>
<dbReference type="InterPro" id="IPR051311">
    <property type="entry name" value="DedA_domain"/>
</dbReference>
<evidence type="ECO:0000313" key="9">
    <source>
        <dbReference type="Proteomes" id="UP000263012"/>
    </source>
</evidence>
<evidence type="ECO:0000256" key="4">
    <source>
        <dbReference type="ARBA" id="ARBA00022989"/>
    </source>
</evidence>
<organism evidence="8 9">
    <name type="scientific">Halalkaliarchaeum desulfuricum</name>
    <dbReference type="NCBI Taxonomy" id="2055893"/>
    <lineage>
        <taxon>Archaea</taxon>
        <taxon>Methanobacteriati</taxon>
        <taxon>Methanobacteriota</taxon>
        <taxon>Stenosarchaea group</taxon>
        <taxon>Halobacteria</taxon>
        <taxon>Halobacteriales</taxon>
        <taxon>Haloferacaceae</taxon>
        <taxon>Halalkaliarchaeum</taxon>
    </lineage>
</organism>
<dbReference type="PANTHER" id="PTHR42709:SF6">
    <property type="entry name" value="UNDECAPRENYL PHOSPHATE TRANSPORTER A"/>
    <property type="match status" value="1"/>
</dbReference>
<accession>A0A343TIM3</accession>
<dbReference type="GO" id="GO:0005886">
    <property type="term" value="C:plasma membrane"/>
    <property type="evidence" value="ECO:0007669"/>
    <property type="project" value="UniProtKB-SubCell"/>
</dbReference>
<sequence>MYEAFVDAVFAFLLYVGLPALFVFFVLKGAFVGKPIPTTVILPGYVLAISATREEMVVIVAVSSTGYVIGQLIIYTLARREGLASIQSSERFAIPSERIEQAERWLTRYGGVGVFVTNFVPYLRGLIFIPAGIARYPVPKLVFFALSSTLIYHAVIVAVAVGIVRAIF</sequence>
<dbReference type="Proteomes" id="UP000263012">
    <property type="component" value="Chromosome"/>
</dbReference>
<dbReference type="RefSeq" id="WP_119816711.1">
    <property type="nucleotide sequence ID" value="NZ_CP025066.1"/>
</dbReference>
<dbReference type="AlphaFoldDB" id="A0A343TIM3"/>
<name>A0A343TIM3_9EURY</name>
<keyword evidence="4 6" id="KW-1133">Transmembrane helix</keyword>
<comment type="subcellular location">
    <subcellularLocation>
        <location evidence="1">Cell membrane</location>
        <topology evidence="1">Multi-pass membrane protein</topology>
    </subcellularLocation>
</comment>
<keyword evidence="5 6" id="KW-0472">Membrane</keyword>
<keyword evidence="2" id="KW-1003">Cell membrane</keyword>
<proteinExistence type="predicted"/>
<evidence type="ECO:0000313" key="8">
    <source>
        <dbReference type="EMBL" id="AUX08945.1"/>
    </source>
</evidence>
<dbReference type="InterPro" id="IPR032816">
    <property type="entry name" value="VTT_dom"/>
</dbReference>
<dbReference type="GeneID" id="37877661"/>
<reference evidence="9" key="1">
    <citation type="submission" date="2017-11" db="EMBL/GenBank/DDBJ databases">
        <title>Phenotypic and genomic properties of facultatively anaerobic sulfur-reducing natronoarchaea from hypersaline soda lakes.</title>
        <authorList>
            <person name="Sorokin D.Y."/>
            <person name="Kublanov I.V."/>
            <person name="Roman P."/>
            <person name="Sinninghe Damste J.S."/>
            <person name="Golyshin P.N."/>
            <person name="Rojo D."/>
            <person name="Ciordia S."/>
            <person name="Mena M.D.C."/>
            <person name="Ferrer M."/>
            <person name="Messina E."/>
            <person name="Smedile F."/>
            <person name="La Spada G."/>
            <person name="La Cono V."/>
            <person name="Yakimov M.M."/>
        </authorList>
    </citation>
    <scope>NUCLEOTIDE SEQUENCE [LARGE SCALE GENOMIC DNA]</scope>
    <source>
        <strain evidence="9">AArc-Sl</strain>
    </source>
</reference>
<dbReference type="PANTHER" id="PTHR42709">
    <property type="entry name" value="ALKALINE PHOSPHATASE LIKE PROTEIN"/>
    <property type="match status" value="1"/>
</dbReference>
<gene>
    <name evidence="8" type="ORF">AArcSl_1314</name>
</gene>
<evidence type="ECO:0000256" key="3">
    <source>
        <dbReference type="ARBA" id="ARBA00022692"/>
    </source>
</evidence>
<protein>
    <submittedName>
        <fullName evidence="8">DedA family protein</fullName>
    </submittedName>
</protein>